<keyword evidence="3" id="KW-1185">Reference proteome</keyword>
<organism evidence="2 3">
    <name type="scientific">Streptococcus ictaluri 707-05</name>
    <dbReference type="NCBI Taxonomy" id="764299"/>
    <lineage>
        <taxon>Bacteria</taxon>
        <taxon>Bacillati</taxon>
        <taxon>Bacillota</taxon>
        <taxon>Bacilli</taxon>
        <taxon>Lactobacillales</taxon>
        <taxon>Streptococcaceae</taxon>
        <taxon>Streptococcus</taxon>
    </lineage>
</organism>
<dbReference type="eggNOG" id="COG0657">
    <property type="taxonomic scope" value="Bacteria"/>
</dbReference>
<proteinExistence type="predicted"/>
<evidence type="ECO:0000313" key="2">
    <source>
        <dbReference type="EMBL" id="EHI69170.1"/>
    </source>
</evidence>
<accession>G5K477</accession>
<sequence>MKHKTKLLLVLLGLVFTLGSQAQVSASSRSWKSWFIEKYFWLKGDKGYYSEQDAAKFDQYIKSAGEASNKGFDLKQE</sequence>
<gene>
    <name evidence="2" type="ORF">STRIC_1597</name>
</gene>
<comment type="caution">
    <text evidence="2">The sequence shown here is derived from an EMBL/GenBank/DDBJ whole genome shotgun (WGS) entry which is preliminary data.</text>
</comment>
<keyword evidence="1" id="KW-0732">Signal</keyword>
<evidence type="ECO:0000256" key="1">
    <source>
        <dbReference type="SAM" id="SignalP"/>
    </source>
</evidence>
<evidence type="ECO:0000313" key="3">
    <source>
        <dbReference type="Proteomes" id="UP000003330"/>
    </source>
</evidence>
<feature type="signal peptide" evidence="1">
    <location>
        <begin position="1"/>
        <end position="22"/>
    </location>
</feature>
<reference evidence="2 3" key="1">
    <citation type="journal article" date="2014" name="Int. J. Syst. Evol. Microbiol.">
        <title>Phylogenomics and the dynamic genome evolution of the genus Streptococcus.</title>
        <authorList>
            <consortium name="The Broad Institute Genome Sequencing Platform"/>
            <person name="Richards V.P."/>
            <person name="Palmer S.R."/>
            <person name="Pavinski Bitar P.D."/>
            <person name="Qin X."/>
            <person name="Weinstock G.M."/>
            <person name="Highlander S.K."/>
            <person name="Town C.D."/>
            <person name="Burne R.A."/>
            <person name="Stanhope M.J."/>
        </authorList>
    </citation>
    <scope>NUCLEOTIDE SEQUENCE [LARGE SCALE GENOMIC DNA]</scope>
    <source>
        <strain evidence="2 3">707-05</strain>
    </source>
</reference>
<feature type="chain" id="PRO_5003479652" evidence="1">
    <location>
        <begin position="23"/>
        <end position="77"/>
    </location>
</feature>
<protein>
    <submittedName>
        <fullName evidence="2">Uncharacterized protein</fullName>
    </submittedName>
</protein>
<dbReference type="Proteomes" id="UP000003330">
    <property type="component" value="Unassembled WGS sequence"/>
</dbReference>
<name>G5K477_9STRE</name>
<dbReference type="STRING" id="764299.STRIC_1597"/>
<dbReference type="EMBL" id="AEUX02000007">
    <property type="protein sequence ID" value="EHI69170.1"/>
    <property type="molecule type" value="Genomic_DNA"/>
</dbReference>
<dbReference type="AlphaFoldDB" id="G5K477"/>